<accession>A0A7T6XJX6</accession>
<sequence>MEEAPKETYECRRPTCYFPRAFWWLKRSGVYYAVIQVIFYPIMNFEMTTHAGSLTSVPEWRLCPVCIQTGLVAGWLHCLIEVVLFLPECQ</sequence>
<proteinExistence type="predicted"/>
<dbReference type="Proteomes" id="UP000595662">
    <property type="component" value="Chromosome 2"/>
</dbReference>
<dbReference type="GeneID" id="90952848"/>
<organism evidence="1 2">
    <name type="scientific">Penicillium digitatum</name>
    <name type="common">Green mold</name>
    <dbReference type="NCBI Taxonomy" id="36651"/>
    <lineage>
        <taxon>Eukaryota</taxon>
        <taxon>Fungi</taxon>
        <taxon>Dikarya</taxon>
        <taxon>Ascomycota</taxon>
        <taxon>Pezizomycotina</taxon>
        <taxon>Eurotiomycetes</taxon>
        <taxon>Eurotiomycetidae</taxon>
        <taxon>Eurotiales</taxon>
        <taxon>Aspergillaceae</taxon>
        <taxon>Penicillium</taxon>
    </lineage>
</organism>
<evidence type="ECO:0000313" key="2">
    <source>
        <dbReference type="Proteomes" id="UP000595662"/>
    </source>
</evidence>
<name>A0A7T6XJX6_PENDI</name>
<dbReference type="AlphaFoldDB" id="A0A7T6XJX6"/>
<gene>
    <name evidence="1" type="ORF">Pdw03_6435</name>
</gene>
<dbReference type="RefSeq" id="XP_065956434.1">
    <property type="nucleotide sequence ID" value="XM_066101351.1"/>
</dbReference>
<dbReference type="EMBL" id="CP060775">
    <property type="protein sequence ID" value="QQK42534.1"/>
    <property type="molecule type" value="Genomic_DNA"/>
</dbReference>
<protein>
    <submittedName>
        <fullName evidence="1">Uncharacterized protein</fullName>
    </submittedName>
</protein>
<reference evidence="1 2" key="1">
    <citation type="submission" date="2020-08" db="EMBL/GenBank/DDBJ databases">
        <title>The completed genome sequence of the pathogenic ascomycete fungus Penicillium digitatum.</title>
        <authorList>
            <person name="Wang M."/>
        </authorList>
    </citation>
    <scope>NUCLEOTIDE SEQUENCE [LARGE SCALE GENOMIC DNA]</scope>
    <source>
        <strain evidence="1 2">PdW03</strain>
    </source>
</reference>
<evidence type="ECO:0000313" key="1">
    <source>
        <dbReference type="EMBL" id="QQK42534.1"/>
    </source>
</evidence>